<dbReference type="KEGG" id="plv:ERIC2_c20080"/>
<feature type="region of interest" description="Disordered" evidence="1">
    <location>
        <begin position="43"/>
        <end position="82"/>
    </location>
</feature>
<dbReference type="eggNOG" id="ENOG5033ANA">
    <property type="taxonomic scope" value="Bacteria"/>
</dbReference>
<feature type="compositionally biased region" description="Basic residues" evidence="1">
    <location>
        <begin position="73"/>
        <end position="82"/>
    </location>
</feature>
<name>V9W7Y9_9BACL</name>
<evidence type="ECO:0000313" key="2">
    <source>
        <dbReference type="EMBL" id="AHD05800.1"/>
    </source>
</evidence>
<dbReference type="Proteomes" id="UP000029431">
    <property type="component" value="Chromosome"/>
</dbReference>
<keyword evidence="3" id="KW-1185">Reference proteome</keyword>
<dbReference type="PATRIC" id="fig|697284.3.peg.1931"/>
<dbReference type="AlphaFoldDB" id="V9W7Y9"/>
<protein>
    <submittedName>
        <fullName evidence="2">Uncharacterized protein</fullName>
    </submittedName>
</protein>
<sequence>MSISLPIQAQISSMVMFSKEGGTMSEDGPKKISLAEAVKQKLAQKKQEQAKKPSSFHDSGTKVLKTQNNKKPNNQRRRTGGS</sequence>
<gene>
    <name evidence="2" type="ORF">ERIC2_c20080</name>
</gene>
<organism evidence="2 3">
    <name type="scientific">Paenibacillus larvae subsp. larvae DSM 25430</name>
    <dbReference type="NCBI Taxonomy" id="697284"/>
    <lineage>
        <taxon>Bacteria</taxon>
        <taxon>Bacillati</taxon>
        <taxon>Bacillota</taxon>
        <taxon>Bacilli</taxon>
        <taxon>Bacillales</taxon>
        <taxon>Paenibacillaceae</taxon>
        <taxon>Paenibacillus</taxon>
    </lineage>
</organism>
<evidence type="ECO:0000313" key="3">
    <source>
        <dbReference type="Proteomes" id="UP000029431"/>
    </source>
</evidence>
<proteinExistence type="predicted"/>
<evidence type="ECO:0000256" key="1">
    <source>
        <dbReference type="SAM" id="MobiDB-lite"/>
    </source>
</evidence>
<accession>V9W7Y9</accession>
<dbReference type="HOGENOM" id="CLU_194546_1_1_9"/>
<dbReference type="EMBL" id="CP003355">
    <property type="protein sequence ID" value="AHD05800.1"/>
    <property type="molecule type" value="Genomic_DNA"/>
</dbReference>
<reference evidence="2 3" key="1">
    <citation type="journal article" date="2014" name="PLoS ONE">
        <title>How to Kill the Honey Bee Larva: Genomic Potential and Virulence Mechanisms of Paenibacillus larvae.</title>
        <authorList>
            <person name="Djukic M."/>
            <person name="Brzuszkiewicz E."/>
            <person name="Funfhaus A."/>
            <person name="Voss J."/>
            <person name="Gollnow K."/>
            <person name="Poppinga L."/>
            <person name="Liesegang H."/>
            <person name="Garcia-Gonzalez E."/>
            <person name="Genersch E."/>
            <person name="Daniel R."/>
        </authorList>
    </citation>
    <scope>NUCLEOTIDE SEQUENCE [LARGE SCALE GENOMIC DNA]</scope>
    <source>
        <strain evidence="2 3">DSM 25430</strain>
    </source>
</reference>